<feature type="non-terminal residue" evidence="6">
    <location>
        <position position="83"/>
    </location>
</feature>
<dbReference type="Proteomes" id="UP000307440">
    <property type="component" value="Unassembled WGS sequence"/>
</dbReference>
<feature type="compositionally biased region" description="Basic and acidic residues" evidence="4">
    <location>
        <begin position="55"/>
        <end position="71"/>
    </location>
</feature>
<evidence type="ECO:0000256" key="3">
    <source>
        <dbReference type="PROSITE-ProRule" id="PRU00267"/>
    </source>
</evidence>
<dbReference type="SUPFAM" id="SSF47095">
    <property type="entry name" value="HMG-box"/>
    <property type="match status" value="1"/>
</dbReference>
<dbReference type="Gene3D" id="1.10.30.10">
    <property type="entry name" value="High mobility group box domain"/>
    <property type="match status" value="1"/>
</dbReference>
<name>A0A5C3KHD3_COPMA</name>
<dbReference type="PANTHER" id="PTHR45789">
    <property type="entry name" value="FI18025P1"/>
    <property type="match status" value="1"/>
</dbReference>
<sequence length="83" mass="9639">RAPNHIPRPRNAFIIFRSHLNDCNPPENTKTADGSKINQSDVSKDAGKVWQSMSAEEKQPFFEKAYREKREHSLRHPNYSYAP</sequence>
<dbReference type="GO" id="GO:0005634">
    <property type="term" value="C:nucleus"/>
    <property type="evidence" value="ECO:0007669"/>
    <property type="project" value="UniProtKB-UniRule"/>
</dbReference>
<evidence type="ECO:0000313" key="6">
    <source>
        <dbReference type="EMBL" id="TFK19442.1"/>
    </source>
</evidence>
<keyword evidence="1 3" id="KW-0238">DNA-binding</keyword>
<protein>
    <submittedName>
        <fullName evidence="6">HMG-box</fullName>
    </submittedName>
</protein>
<dbReference type="SMART" id="SM00398">
    <property type="entry name" value="HMG"/>
    <property type="match status" value="1"/>
</dbReference>
<reference evidence="6 7" key="1">
    <citation type="journal article" date="2019" name="Nat. Ecol. Evol.">
        <title>Megaphylogeny resolves global patterns of mushroom evolution.</title>
        <authorList>
            <person name="Varga T."/>
            <person name="Krizsan K."/>
            <person name="Foldi C."/>
            <person name="Dima B."/>
            <person name="Sanchez-Garcia M."/>
            <person name="Sanchez-Ramirez S."/>
            <person name="Szollosi G.J."/>
            <person name="Szarkandi J.G."/>
            <person name="Papp V."/>
            <person name="Albert L."/>
            <person name="Andreopoulos W."/>
            <person name="Angelini C."/>
            <person name="Antonin V."/>
            <person name="Barry K.W."/>
            <person name="Bougher N.L."/>
            <person name="Buchanan P."/>
            <person name="Buyck B."/>
            <person name="Bense V."/>
            <person name="Catcheside P."/>
            <person name="Chovatia M."/>
            <person name="Cooper J."/>
            <person name="Damon W."/>
            <person name="Desjardin D."/>
            <person name="Finy P."/>
            <person name="Geml J."/>
            <person name="Haridas S."/>
            <person name="Hughes K."/>
            <person name="Justo A."/>
            <person name="Karasinski D."/>
            <person name="Kautmanova I."/>
            <person name="Kiss B."/>
            <person name="Kocsube S."/>
            <person name="Kotiranta H."/>
            <person name="LaButti K.M."/>
            <person name="Lechner B.E."/>
            <person name="Liimatainen K."/>
            <person name="Lipzen A."/>
            <person name="Lukacs Z."/>
            <person name="Mihaltcheva S."/>
            <person name="Morgado L.N."/>
            <person name="Niskanen T."/>
            <person name="Noordeloos M.E."/>
            <person name="Ohm R.A."/>
            <person name="Ortiz-Santana B."/>
            <person name="Ovrebo C."/>
            <person name="Racz N."/>
            <person name="Riley R."/>
            <person name="Savchenko A."/>
            <person name="Shiryaev A."/>
            <person name="Soop K."/>
            <person name="Spirin V."/>
            <person name="Szebenyi C."/>
            <person name="Tomsovsky M."/>
            <person name="Tulloss R.E."/>
            <person name="Uehling J."/>
            <person name="Grigoriev I.V."/>
            <person name="Vagvolgyi C."/>
            <person name="Papp T."/>
            <person name="Martin F.M."/>
            <person name="Miettinen O."/>
            <person name="Hibbett D.S."/>
            <person name="Nagy L.G."/>
        </authorList>
    </citation>
    <scope>NUCLEOTIDE SEQUENCE [LARGE SCALE GENOMIC DNA]</scope>
    <source>
        <strain evidence="6 7">CBS 121175</strain>
    </source>
</reference>
<keyword evidence="2 3" id="KW-0539">Nucleus</keyword>
<feature type="region of interest" description="Disordered" evidence="4">
    <location>
        <begin position="21"/>
        <end position="83"/>
    </location>
</feature>
<feature type="domain" description="HMG box" evidence="5">
    <location>
        <begin position="6"/>
        <end position="80"/>
    </location>
</feature>
<evidence type="ECO:0000256" key="1">
    <source>
        <dbReference type="ARBA" id="ARBA00023125"/>
    </source>
</evidence>
<evidence type="ECO:0000313" key="7">
    <source>
        <dbReference type="Proteomes" id="UP000307440"/>
    </source>
</evidence>
<proteinExistence type="predicted"/>
<dbReference type="InterPro" id="IPR036910">
    <property type="entry name" value="HMG_box_dom_sf"/>
</dbReference>
<feature type="compositionally biased region" description="Polar residues" evidence="4">
    <location>
        <begin position="26"/>
        <end position="41"/>
    </location>
</feature>
<evidence type="ECO:0000259" key="5">
    <source>
        <dbReference type="PROSITE" id="PS50118"/>
    </source>
</evidence>
<dbReference type="CDD" id="cd01389">
    <property type="entry name" value="HMG-box_ROX1-like"/>
    <property type="match status" value="1"/>
</dbReference>
<dbReference type="GO" id="GO:0000978">
    <property type="term" value="F:RNA polymerase II cis-regulatory region sequence-specific DNA binding"/>
    <property type="evidence" value="ECO:0007669"/>
    <property type="project" value="TreeGrafter"/>
</dbReference>
<dbReference type="AlphaFoldDB" id="A0A5C3KHD3"/>
<evidence type="ECO:0000256" key="4">
    <source>
        <dbReference type="SAM" id="MobiDB-lite"/>
    </source>
</evidence>
<dbReference type="PANTHER" id="PTHR45789:SF2">
    <property type="entry name" value="FI18025P1"/>
    <property type="match status" value="1"/>
</dbReference>
<keyword evidence="7" id="KW-1185">Reference proteome</keyword>
<dbReference type="GO" id="GO:0000981">
    <property type="term" value="F:DNA-binding transcription factor activity, RNA polymerase II-specific"/>
    <property type="evidence" value="ECO:0007669"/>
    <property type="project" value="TreeGrafter"/>
</dbReference>
<dbReference type="InterPro" id="IPR009071">
    <property type="entry name" value="HMG_box_dom"/>
</dbReference>
<dbReference type="PROSITE" id="PS50118">
    <property type="entry name" value="HMG_BOX_2"/>
    <property type="match status" value="1"/>
</dbReference>
<organism evidence="6 7">
    <name type="scientific">Coprinopsis marcescibilis</name>
    <name type="common">Agaric fungus</name>
    <name type="synonym">Psathyrella marcescibilis</name>
    <dbReference type="NCBI Taxonomy" id="230819"/>
    <lineage>
        <taxon>Eukaryota</taxon>
        <taxon>Fungi</taxon>
        <taxon>Dikarya</taxon>
        <taxon>Basidiomycota</taxon>
        <taxon>Agaricomycotina</taxon>
        <taxon>Agaricomycetes</taxon>
        <taxon>Agaricomycetidae</taxon>
        <taxon>Agaricales</taxon>
        <taxon>Agaricineae</taxon>
        <taxon>Psathyrellaceae</taxon>
        <taxon>Coprinopsis</taxon>
    </lineage>
</organism>
<dbReference type="STRING" id="230819.A0A5C3KHD3"/>
<dbReference type="Pfam" id="PF00505">
    <property type="entry name" value="HMG_box"/>
    <property type="match status" value="1"/>
</dbReference>
<gene>
    <name evidence="6" type="ORF">FA15DRAFT_554846</name>
</gene>
<dbReference type="OrthoDB" id="6247875at2759"/>
<feature type="DNA-binding region" description="HMG box" evidence="3">
    <location>
        <begin position="6"/>
        <end position="80"/>
    </location>
</feature>
<accession>A0A5C3KHD3</accession>
<feature type="non-terminal residue" evidence="6">
    <location>
        <position position="1"/>
    </location>
</feature>
<dbReference type="EMBL" id="ML210340">
    <property type="protein sequence ID" value="TFK19442.1"/>
    <property type="molecule type" value="Genomic_DNA"/>
</dbReference>
<evidence type="ECO:0000256" key="2">
    <source>
        <dbReference type="ARBA" id="ARBA00023242"/>
    </source>
</evidence>
<dbReference type="InterPro" id="IPR051356">
    <property type="entry name" value="SOX/SOX-like_TF"/>
</dbReference>